<evidence type="ECO:0000256" key="5">
    <source>
        <dbReference type="RuleBase" id="RU003345"/>
    </source>
</evidence>
<dbReference type="InterPro" id="IPR016161">
    <property type="entry name" value="Ald_DH/histidinol_DH"/>
</dbReference>
<dbReference type="PANTHER" id="PTHR11699">
    <property type="entry name" value="ALDEHYDE DEHYDROGENASE-RELATED"/>
    <property type="match status" value="1"/>
</dbReference>
<dbReference type="Gene3D" id="3.40.309.10">
    <property type="entry name" value="Aldehyde Dehydrogenase, Chain A, domain 2"/>
    <property type="match status" value="1"/>
</dbReference>
<name>A0A3S4KM86_KLEPN</name>
<feature type="active site" evidence="4">
    <location>
        <position position="15"/>
    </location>
</feature>
<feature type="domain" description="Aldehyde dehydrogenase" evidence="6">
    <location>
        <begin position="3"/>
        <end position="242"/>
    </location>
</feature>
<dbReference type="InterPro" id="IPR016163">
    <property type="entry name" value="Ald_DH_C"/>
</dbReference>
<evidence type="ECO:0000313" key="7">
    <source>
        <dbReference type="EMBL" id="VEB06309.1"/>
    </source>
</evidence>
<organism evidence="7 8">
    <name type="scientific">Klebsiella pneumoniae</name>
    <dbReference type="NCBI Taxonomy" id="573"/>
    <lineage>
        <taxon>Bacteria</taxon>
        <taxon>Pseudomonadati</taxon>
        <taxon>Pseudomonadota</taxon>
        <taxon>Gammaproteobacteria</taxon>
        <taxon>Enterobacterales</taxon>
        <taxon>Enterobacteriaceae</taxon>
        <taxon>Klebsiella/Raoultella group</taxon>
        <taxon>Klebsiella</taxon>
        <taxon>Klebsiella pneumoniae complex</taxon>
    </lineage>
</organism>
<dbReference type="Pfam" id="PF00171">
    <property type="entry name" value="Aldedh"/>
    <property type="match status" value="1"/>
</dbReference>
<dbReference type="InterPro" id="IPR029510">
    <property type="entry name" value="Ald_DH_CS_GLU"/>
</dbReference>
<dbReference type="PROSITE" id="PS00687">
    <property type="entry name" value="ALDEHYDE_DEHYDR_GLU"/>
    <property type="match status" value="1"/>
</dbReference>
<evidence type="ECO:0000256" key="3">
    <source>
        <dbReference type="ARBA" id="ARBA00052192"/>
    </source>
</evidence>
<evidence type="ECO:0000256" key="1">
    <source>
        <dbReference type="ARBA" id="ARBA00023002"/>
    </source>
</evidence>
<reference evidence="7 8" key="1">
    <citation type="submission" date="2018-12" db="EMBL/GenBank/DDBJ databases">
        <authorList>
            <consortium name="Pathogen Informatics"/>
        </authorList>
    </citation>
    <scope>NUCLEOTIDE SEQUENCE [LARGE SCALE GENOMIC DNA]</scope>
    <source>
        <strain evidence="7 8">NCTC13635</strain>
    </source>
</reference>
<accession>A0A3S4KM86</accession>
<dbReference type="PROSITE" id="PS00070">
    <property type="entry name" value="ALDEHYDE_DEHYDR_CYS"/>
    <property type="match status" value="1"/>
</dbReference>
<keyword evidence="1 5" id="KW-0560">Oxidoreductase</keyword>
<dbReference type="Proteomes" id="UP000282433">
    <property type="component" value="Chromosome"/>
</dbReference>
<dbReference type="EC" id="1.2.1.8" evidence="7"/>
<dbReference type="AlphaFoldDB" id="A0A3S4KM86"/>
<evidence type="ECO:0000313" key="8">
    <source>
        <dbReference type="Proteomes" id="UP000282433"/>
    </source>
</evidence>
<protein>
    <submittedName>
        <fullName evidence="7">Betaine aldehyde dehydrogenase</fullName>
        <ecNumber evidence="7">1.2.1.8</ecNumber>
    </submittedName>
</protein>
<gene>
    <name evidence="7" type="primary">betB_2</name>
    <name evidence="7" type="ORF">NCTC13635_05900</name>
</gene>
<comment type="catalytic activity">
    <reaction evidence="3">
        <text>betaine aldehyde + NAD(+) + H2O = glycine betaine + NADH + 2 H(+)</text>
        <dbReference type="Rhea" id="RHEA:15305"/>
        <dbReference type="ChEBI" id="CHEBI:15377"/>
        <dbReference type="ChEBI" id="CHEBI:15378"/>
        <dbReference type="ChEBI" id="CHEBI:15710"/>
        <dbReference type="ChEBI" id="CHEBI:17750"/>
        <dbReference type="ChEBI" id="CHEBI:57540"/>
        <dbReference type="ChEBI" id="CHEBI:57945"/>
        <dbReference type="EC" id="1.2.1.8"/>
    </reaction>
    <physiologicalReaction direction="left-to-right" evidence="3">
        <dbReference type="Rhea" id="RHEA:15306"/>
    </physiologicalReaction>
</comment>
<dbReference type="Gene3D" id="3.40.605.10">
    <property type="entry name" value="Aldehyde Dehydrogenase, Chain A, domain 1"/>
    <property type="match status" value="1"/>
</dbReference>
<dbReference type="GO" id="GO:0008802">
    <property type="term" value="F:betaine-aldehyde dehydrogenase (NAD+) activity"/>
    <property type="evidence" value="ECO:0007669"/>
    <property type="project" value="UniProtKB-EC"/>
</dbReference>
<proteinExistence type="inferred from homology"/>
<sequence>MANSAASSLKEVTMELGGKSPLIIADDADLDLAADIAMMANFYSSGQVCTNGTRVFVPAKQKAEFEHKILERVARIRAGDLFADDTNFGPLVSFPHRDNVLRYIESGKREGARLLCGGEALKGDGFDNGAWVAPTVFTDCSDEMTIVREEIFGPVMSILSYADEAEVIRRANATEYGLAAGVVTPNLNRAHRIIHQLEAGICWINSWGESPAEMPVGGYKHSGIGRENGVMTLQSYTQVKSIQVEMGKFQSIF</sequence>
<evidence type="ECO:0000259" key="6">
    <source>
        <dbReference type="Pfam" id="PF00171"/>
    </source>
</evidence>
<dbReference type="InterPro" id="IPR015590">
    <property type="entry name" value="Aldehyde_DH_dom"/>
</dbReference>
<dbReference type="InterPro" id="IPR016162">
    <property type="entry name" value="Ald_DH_N"/>
</dbReference>
<comment type="similarity">
    <text evidence="5">Belongs to the aldehyde dehydrogenase family.</text>
</comment>
<dbReference type="SUPFAM" id="SSF53720">
    <property type="entry name" value="ALDH-like"/>
    <property type="match status" value="1"/>
</dbReference>
<dbReference type="FunFam" id="3.40.309.10:FF:000014">
    <property type="entry name" value="NAD/NADP-dependent betaine aldehyde dehydrogenase"/>
    <property type="match status" value="1"/>
</dbReference>
<keyword evidence="2" id="KW-0520">NAD</keyword>
<dbReference type="InterPro" id="IPR016160">
    <property type="entry name" value="Ald_DH_CS_CYS"/>
</dbReference>
<dbReference type="EMBL" id="LR134162">
    <property type="protein sequence ID" value="VEB06309.1"/>
    <property type="molecule type" value="Genomic_DNA"/>
</dbReference>
<evidence type="ECO:0000256" key="2">
    <source>
        <dbReference type="ARBA" id="ARBA00023027"/>
    </source>
</evidence>
<evidence type="ECO:0000256" key="4">
    <source>
        <dbReference type="PROSITE-ProRule" id="PRU10007"/>
    </source>
</evidence>